<evidence type="ECO:0000313" key="6">
    <source>
        <dbReference type="EMBL" id="AUG46827.1"/>
    </source>
</evidence>
<gene>
    <name evidence="6" type="ORF">BVU17_04575</name>
</gene>
<keyword evidence="7" id="KW-1185">Reference proteome</keyword>
<evidence type="ECO:0000256" key="1">
    <source>
        <dbReference type="ARBA" id="ARBA00004141"/>
    </source>
</evidence>
<feature type="transmembrane region" description="Helical" evidence="5">
    <location>
        <begin position="57"/>
        <end position="78"/>
    </location>
</feature>
<evidence type="ECO:0000256" key="3">
    <source>
        <dbReference type="ARBA" id="ARBA00022989"/>
    </source>
</evidence>
<feature type="transmembrane region" description="Helical" evidence="5">
    <location>
        <begin position="178"/>
        <end position="197"/>
    </location>
</feature>
<dbReference type="PANTHER" id="PTHR30520:SF2">
    <property type="entry name" value="INNER MEMBRANE PROTEIN YFDC"/>
    <property type="match status" value="1"/>
</dbReference>
<dbReference type="Proteomes" id="UP000242917">
    <property type="component" value="Chromosome I"/>
</dbReference>
<evidence type="ECO:0000256" key="2">
    <source>
        <dbReference type="ARBA" id="ARBA00022692"/>
    </source>
</evidence>
<protein>
    <submittedName>
        <fullName evidence="6">Transporter</fullName>
    </submittedName>
</protein>
<dbReference type="EMBL" id="CP019154">
    <property type="protein sequence ID" value="AUG46827.1"/>
    <property type="molecule type" value="Genomic_DNA"/>
</dbReference>
<dbReference type="Pfam" id="PF01226">
    <property type="entry name" value="Form_Nir_trans"/>
    <property type="match status" value="1"/>
</dbReference>
<dbReference type="GO" id="GO:0005886">
    <property type="term" value="C:plasma membrane"/>
    <property type="evidence" value="ECO:0007669"/>
    <property type="project" value="TreeGrafter"/>
</dbReference>
<evidence type="ECO:0000313" key="7">
    <source>
        <dbReference type="Proteomes" id="UP000242917"/>
    </source>
</evidence>
<feature type="transmembrane region" description="Helical" evidence="5">
    <location>
        <begin position="90"/>
        <end position="108"/>
    </location>
</feature>
<dbReference type="InterPro" id="IPR023271">
    <property type="entry name" value="Aquaporin-like"/>
</dbReference>
<sequence length="328" mass="35565">MADNDDREEAVRDAVDVSRSGAPAGGSVIRDRFSADEIFQRIIVAADEEVTSGTRELFFSGLAGGFAITVTFLLYASLYGTTGGDPILSALLYPLGFIFIILGDYQLYTENTLPPVALVLERLSSLPSLLRIWGVVLLSNVFGGMLGALALATTNVLSADAAAAAAGFAEKAIETSQITLFSKAVFAGLIVAGVVWVDYSLRDSISRLMLIYISFLAIPFGNLYHVVVSATEMFYLVFIGELALSVGLWQFVLPVLIGNSVGGVVLVTVVNYFHTTERRLETARDEGSKRQLTIREWIWGGWSASGRSYVPATEEIPRSDPESRENER</sequence>
<proteinExistence type="predicted"/>
<reference evidence="6 7" key="1">
    <citation type="submission" date="2017-01" db="EMBL/GenBank/DDBJ databases">
        <title>A Red Light-Sensitive Sensory Rhodopsin I From Haloarcula taiwanensis, A New Haloarchaeon Isolated From Taiwan.</title>
        <authorList>
            <person name="Yang C.-S."/>
            <person name="Han Y.-A."/>
            <person name="Chen P.-C."/>
            <person name="Ng W.V."/>
            <person name="Chen T.-W."/>
        </authorList>
    </citation>
    <scope>NUCLEOTIDE SEQUENCE [LARGE SCALE GENOMIC DNA]</scope>
    <source>
        <strain evidence="6 7">Taiwanensis</strain>
    </source>
</reference>
<feature type="transmembrane region" description="Helical" evidence="5">
    <location>
        <begin position="209"/>
        <end position="227"/>
    </location>
</feature>
<organism evidence="6 7">
    <name type="scientific">Haloarcula taiwanensis</name>
    <dbReference type="NCBI Taxonomy" id="1932004"/>
    <lineage>
        <taxon>Archaea</taxon>
        <taxon>Methanobacteriati</taxon>
        <taxon>Methanobacteriota</taxon>
        <taxon>Stenosarchaea group</taxon>
        <taxon>Halobacteria</taxon>
        <taxon>Halobacteriales</taxon>
        <taxon>Haloarculaceae</taxon>
        <taxon>Haloarcula</taxon>
    </lineage>
</organism>
<dbReference type="KEGG" id="hta:BVU17_04575"/>
<evidence type="ECO:0000256" key="5">
    <source>
        <dbReference type="SAM" id="Phobius"/>
    </source>
</evidence>
<dbReference type="Gene3D" id="1.20.1080.10">
    <property type="entry name" value="Glycerol uptake facilitator protein"/>
    <property type="match status" value="1"/>
</dbReference>
<feature type="transmembrane region" description="Helical" evidence="5">
    <location>
        <begin position="128"/>
        <end position="157"/>
    </location>
</feature>
<name>A0A2H4ZWK2_9EURY</name>
<dbReference type="PANTHER" id="PTHR30520">
    <property type="entry name" value="FORMATE TRANSPORTER-RELATED"/>
    <property type="match status" value="1"/>
</dbReference>
<dbReference type="OrthoDB" id="195948at2157"/>
<accession>A0A2H4ZWK2</accession>
<dbReference type="AlphaFoldDB" id="A0A2H4ZWK2"/>
<keyword evidence="2 5" id="KW-0812">Transmembrane</keyword>
<comment type="subcellular location">
    <subcellularLocation>
        <location evidence="1">Membrane</location>
        <topology evidence="1">Multi-pass membrane protein</topology>
    </subcellularLocation>
</comment>
<feature type="transmembrane region" description="Helical" evidence="5">
    <location>
        <begin position="257"/>
        <end position="274"/>
    </location>
</feature>
<dbReference type="InterPro" id="IPR000292">
    <property type="entry name" value="For/NO2_transpt"/>
</dbReference>
<keyword evidence="4 5" id="KW-0472">Membrane</keyword>
<keyword evidence="3 5" id="KW-1133">Transmembrane helix</keyword>
<evidence type="ECO:0000256" key="4">
    <source>
        <dbReference type="ARBA" id="ARBA00023136"/>
    </source>
</evidence>
<dbReference type="GO" id="GO:0015499">
    <property type="term" value="F:formate transmembrane transporter activity"/>
    <property type="evidence" value="ECO:0007669"/>
    <property type="project" value="TreeGrafter"/>
</dbReference>